<name>A0A1Y2EJE9_9PEZI</name>
<dbReference type="OrthoDB" id="204058at2759"/>
<accession>A0A1Y2EJE9</accession>
<evidence type="ECO:0000259" key="1">
    <source>
        <dbReference type="Pfam" id="PF00294"/>
    </source>
</evidence>
<dbReference type="CDD" id="cd01939">
    <property type="entry name" value="Ketohexokinase"/>
    <property type="match status" value="1"/>
</dbReference>
<evidence type="ECO:0000313" key="3">
    <source>
        <dbReference type="Proteomes" id="UP000193689"/>
    </source>
</evidence>
<dbReference type="PANTHER" id="PTHR42774">
    <property type="entry name" value="PHOSPHOTRANSFERASE SYSTEM TRANSPORT PROTEIN"/>
    <property type="match status" value="1"/>
</dbReference>
<dbReference type="GO" id="GO:0006000">
    <property type="term" value="P:fructose metabolic process"/>
    <property type="evidence" value="ECO:0007669"/>
    <property type="project" value="InterPro"/>
</dbReference>
<dbReference type="Proteomes" id="UP000193689">
    <property type="component" value="Unassembled WGS sequence"/>
</dbReference>
<keyword evidence="2" id="KW-0418">Kinase</keyword>
<dbReference type="GeneID" id="63770146"/>
<dbReference type="Pfam" id="PF00294">
    <property type="entry name" value="PfkB"/>
    <property type="match status" value="1"/>
</dbReference>
<dbReference type="InterPro" id="IPR029056">
    <property type="entry name" value="Ribokinase-like"/>
</dbReference>
<dbReference type="SUPFAM" id="SSF53613">
    <property type="entry name" value="Ribokinase-like"/>
    <property type="match status" value="1"/>
</dbReference>
<dbReference type="RefSeq" id="XP_040721284.1">
    <property type="nucleotide sequence ID" value="XM_040853934.1"/>
</dbReference>
<organism evidence="2 3">
    <name type="scientific">Pseudomassariella vexata</name>
    <dbReference type="NCBI Taxonomy" id="1141098"/>
    <lineage>
        <taxon>Eukaryota</taxon>
        <taxon>Fungi</taxon>
        <taxon>Dikarya</taxon>
        <taxon>Ascomycota</taxon>
        <taxon>Pezizomycotina</taxon>
        <taxon>Sordariomycetes</taxon>
        <taxon>Xylariomycetidae</taxon>
        <taxon>Amphisphaeriales</taxon>
        <taxon>Pseudomassariaceae</taxon>
        <taxon>Pseudomassariella</taxon>
    </lineage>
</organism>
<feature type="domain" description="Carbohydrate kinase PfkB" evidence="1">
    <location>
        <begin position="1"/>
        <end position="311"/>
    </location>
</feature>
<dbReference type="InterPro" id="IPR011611">
    <property type="entry name" value="PfkB_dom"/>
</dbReference>
<keyword evidence="3" id="KW-1185">Reference proteome</keyword>
<keyword evidence="2" id="KW-0808">Transferase</keyword>
<evidence type="ECO:0000313" key="2">
    <source>
        <dbReference type="EMBL" id="ORY71692.1"/>
    </source>
</evidence>
<dbReference type="EMBL" id="MCFJ01000001">
    <property type="protein sequence ID" value="ORY71692.1"/>
    <property type="molecule type" value="Genomic_DNA"/>
</dbReference>
<dbReference type="STRING" id="1141098.A0A1Y2EJE9"/>
<protein>
    <submittedName>
        <fullName evidence="2">Ribokinase-like protein</fullName>
    </submittedName>
</protein>
<dbReference type="Gene3D" id="3.40.1190.20">
    <property type="match status" value="1"/>
</dbReference>
<dbReference type="AlphaFoldDB" id="A0A1Y2EJE9"/>
<dbReference type="GO" id="GO:0004454">
    <property type="term" value="F:ketohexokinase activity"/>
    <property type="evidence" value="ECO:0007669"/>
    <property type="project" value="InterPro"/>
</dbReference>
<reference evidence="2 3" key="1">
    <citation type="submission" date="2016-07" db="EMBL/GenBank/DDBJ databases">
        <title>Pervasive Adenine N6-methylation of Active Genes in Fungi.</title>
        <authorList>
            <consortium name="DOE Joint Genome Institute"/>
            <person name="Mondo S.J."/>
            <person name="Dannebaum R.O."/>
            <person name="Kuo R.C."/>
            <person name="Labutti K."/>
            <person name="Haridas S."/>
            <person name="Kuo A."/>
            <person name="Salamov A."/>
            <person name="Ahrendt S.R."/>
            <person name="Lipzen A."/>
            <person name="Sullivan W."/>
            <person name="Andreopoulos W.B."/>
            <person name="Clum A."/>
            <person name="Lindquist E."/>
            <person name="Daum C."/>
            <person name="Ramamoorthy G.K."/>
            <person name="Gryganskyi A."/>
            <person name="Culley D."/>
            <person name="Magnuson J.K."/>
            <person name="James T.Y."/>
            <person name="O'Malley M.A."/>
            <person name="Stajich J.E."/>
            <person name="Spatafora J.W."/>
            <person name="Visel A."/>
            <person name="Grigoriev I.V."/>
        </authorList>
    </citation>
    <scope>NUCLEOTIDE SEQUENCE [LARGE SCALE GENOMIC DNA]</scope>
    <source>
        <strain evidence="2 3">CBS 129021</strain>
    </source>
</reference>
<dbReference type="FunFam" id="3.40.1190.20:FF:000072">
    <property type="entry name" value="AT09463p"/>
    <property type="match status" value="1"/>
</dbReference>
<comment type="caution">
    <text evidence="2">The sequence shown here is derived from an EMBL/GenBank/DDBJ whole genome shotgun (WGS) entry which is preliminary data.</text>
</comment>
<dbReference type="PANTHER" id="PTHR42774:SF3">
    <property type="entry name" value="KETOHEXOKINASE"/>
    <property type="match status" value="1"/>
</dbReference>
<dbReference type="InterPro" id="IPR034093">
    <property type="entry name" value="KHK"/>
</dbReference>
<dbReference type="InterPro" id="IPR052562">
    <property type="entry name" value="Ketohexokinase-related"/>
</dbReference>
<dbReference type="InParanoid" id="A0A1Y2EJE9"/>
<proteinExistence type="predicted"/>
<gene>
    <name evidence="2" type="ORF">BCR38DRAFT_18076</name>
</gene>
<sequence length="332" mass="36275">MTKLICIGACYLDTILSVPFFPKEDLKLRATSLSVRRGGNCPNSLEVLQQLLAQQPNHNVQPFLVSCLPSEAAPATARILSSFGPRSIVDFSRCIFRSQHSDAASSYIIRSEASGTRTLVNYNDLPEMTVNEFVDLASGLVVDGDDGDDTWWHFEGRIPETTLMCIQHLRLYYPACKISVEVETPGREGLEQLAAEADVVFYSKTWAERKGYRNAAECLIVQSEVTHKASLLLVTWGSDGASALSLPSRHLVSCPALLPGQVINVIDTVGAGDTFIGSVLFGLLCHQHDWDTEARVKFGVQLATCKVQREGFDGVGACAMGLDEGENSVYQK</sequence>